<sequence length="336" mass="38768">MISRNNKFNPQARRNMKVNYSTDFQNLCTQLSAQNYGKRYTSDSTMKDLNITKYLTEVPESLSKYQGYTERKYAFTKLLSKNSNKVISQKPSFPLEGSFSTKRNHKSKPRPKKPEMLPLICNLPQASNRLTENRWQSPETAVNFDPIDYYFNSKMYCSKITPLPSSRRKKAPLVSSLKPQEDLEGIKLSLKITSNNSNAFGTNQKGIQPKVPTGLKSTTKHEIQSPQQRKLDEIPFIQSIRQTRPIAPCKKHMINNQRDVPRQTSKISKISKMVKQRSSKISNLKKKRGIKLHHYPNSEQITGWDTSDDFGLSPEMCEHTLEKTQDLQGYPTWDMR</sequence>
<feature type="compositionally biased region" description="Basic residues" evidence="1">
    <location>
        <begin position="102"/>
        <end position="111"/>
    </location>
</feature>
<evidence type="ECO:0000313" key="3">
    <source>
        <dbReference type="Proteomes" id="UP001295684"/>
    </source>
</evidence>
<dbReference type="AlphaFoldDB" id="A0AAD1UFS1"/>
<name>A0AAD1UFS1_EUPCR</name>
<dbReference type="EMBL" id="CAMPGE010009674">
    <property type="protein sequence ID" value="CAI2368541.1"/>
    <property type="molecule type" value="Genomic_DNA"/>
</dbReference>
<protein>
    <submittedName>
        <fullName evidence="2">Uncharacterized protein</fullName>
    </submittedName>
</protein>
<evidence type="ECO:0000256" key="1">
    <source>
        <dbReference type="SAM" id="MobiDB-lite"/>
    </source>
</evidence>
<dbReference type="Proteomes" id="UP001295684">
    <property type="component" value="Unassembled WGS sequence"/>
</dbReference>
<gene>
    <name evidence="2" type="ORF">ECRASSUSDP1_LOCUS9834</name>
</gene>
<accession>A0AAD1UFS1</accession>
<feature type="region of interest" description="Disordered" evidence="1">
    <location>
        <begin position="90"/>
        <end position="116"/>
    </location>
</feature>
<keyword evidence="3" id="KW-1185">Reference proteome</keyword>
<organism evidence="2 3">
    <name type="scientific">Euplotes crassus</name>
    <dbReference type="NCBI Taxonomy" id="5936"/>
    <lineage>
        <taxon>Eukaryota</taxon>
        <taxon>Sar</taxon>
        <taxon>Alveolata</taxon>
        <taxon>Ciliophora</taxon>
        <taxon>Intramacronucleata</taxon>
        <taxon>Spirotrichea</taxon>
        <taxon>Hypotrichia</taxon>
        <taxon>Euplotida</taxon>
        <taxon>Euplotidae</taxon>
        <taxon>Moneuplotes</taxon>
    </lineage>
</organism>
<comment type="caution">
    <text evidence="2">The sequence shown here is derived from an EMBL/GenBank/DDBJ whole genome shotgun (WGS) entry which is preliminary data.</text>
</comment>
<proteinExistence type="predicted"/>
<evidence type="ECO:0000313" key="2">
    <source>
        <dbReference type="EMBL" id="CAI2368541.1"/>
    </source>
</evidence>
<reference evidence="2" key="1">
    <citation type="submission" date="2023-07" db="EMBL/GenBank/DDBJ databases">
        <authorList>
            <consortium name="AG Swart"/>
            <person name="Singh M."/>
            <person name="Singh A."/>
            <person name="Seah K."/>
            <person name="Emmerich C."/>
        </authorList>
    </citation>
    <scope>NUCLEOTIDE SEQUENCE</scope>
    <source>
        <strain evidence="2">DP1</strain>
    </source>
</reference>